<dbReference type="GeneID" id="100825281"/>
<dbReference type="OrthoDB" id="609013at2759"/>
<dbReference type="GO" id="GO:0003723">
    <property type="term" value="F:RNA binding"/>
    <property type="evidence" value="ECO:0000318"/>
    <property type="project" value="GO_Central"/>
</dbReference>
<dbReference type="HOGENOM" id="CLU_002706_0_1_1"/>
<dbReference type="Pfam" id="PF20431">
    <property type="entry name" value="E_motif"/>
    <property type="match status" value="1"/>
</dbReference>
<dbReference type="Gramene" id="KQK04065">
    <property type="protein sequence ID" value="KQK04065"/>
    <property type="gene ID" value="BRADI_2g11440v3"/>
</dbReference>
<dbReference type="EMBL" id="CM000881">
    <property type="protein sequence ID" value="KQK04065.1"/>
    <property type="molecule type" value="Genomic_DNA"/>
</dbReference>
<dbReference type="FunFam" id="1.25.40.10:FF:000353">
    <property type="entry name" value="Pentatricopeptide repeat-containing protein At4g39530"/>
    <property type="match status" value="1"/>
</dbReference>
<dbReference type="RefSeq" id="XP_024315023.1">
    <property type="nucleotide sequence ID" value="XM_024459255.1"/>
</dbReference>
<dbReference type="RefSeq" id="XP_024315020.1">
    <property type="nucleotide sequence ID" value="XM_024459252.1"/>
</dbReference>
<evidence type="ECO:0000256" key="3">
    <source>
        <dbReference type="PROSITE-ProRule" id="PRU00325"/>
    </source>
</evidence>
<dbReference type="InterPro" id="IPR046848">
    <property type="entry name" value="E_motif"/>
</dbReference>
<keyword evidence="1" id="KW-0677">Repeat</keyword>
<dbReference type="InterPro" id="IPR011990">
    <property type="entry name" value="TPR-like_helical_dom_sf"/>
</dbReference>
<proteinExistence type="predicted"/>
<evidence type="ECO:0000256" key="4">
    <source>
        <dbReference type="PROSITE-ProRule" id="PRU00708"/>
    </source>
</evidence>
<dbReference type="NCBIfam" id="TIGR00756">
    <property type="entry name" value="PPR"/>
    <property type="match status" value="3"/>
</dbReference>
<dbReference type="RefSeq" id="XP_024315021.1">
    <property type="nucleotide sequence ID" value="XM_024459253.1"/>
</dbReference>
<dbReference type="AlphaFoldDB" id="I1HET3"/>
<reference evidence="6" key="2">
    <citation type="submission" date="2017-06" db="EMBL/GenBank/DDBJ databases">
        <title>WGS assembly of Brachypodium distachyon.</title>
        <authorList>
            <consortium name="The International Brachypodium Initiative"/>
            <person name="Lucas S."/>
            <person name="Harmon-Smith M."/>
            <person name="Lail K."/>
            <person name="Tice H."/>
            <person name="Grimwood J."/>
            <person name="Bruce D."/>
            <person name="Barry K."/>
            <person name="Shu S."/>
            <person name="Lindquist E."/>
            <person name="Wang M."/>
            <person name="Pitluck S."/>
            <person name="Vogel J.P."/>
            <person name="Garvin D.F."/>
            <person name="Mockler T.C."/>
            <person name="Schmutz J."/>
            <person name="Rokhsar D."/>
            <person name="Bevan M.W."/>
        </authorList>
    </citation>
    <scope>NUCLEOTIDE SEQUENCE</scope>
    <source>
        <strain evidence="6">Bd21</strain>
    </source>
</reference>
<dbReference type="RefSeq" id="XP_024315022.1">
    <property type="nucleotide sequence ID" value="XM_024459254.1"/>
</dbReference>
<dbReference type="RefSeq" id="XP_024315024.1">
    <property type="nucleotide sequence ID" value="XM_024459256.1"/>
</dbReference>
<gene>
    <name evidence="7" type="primary">LOC100825281</name>
    <name evidence="6" type="ORF">BRADI_2g11440v3</name>
</gene>
<dbReference type="KEGG" id="bdi:100825281"/>
<dbReference type="Gene3D" id="1.25.40.10">
    <property type="entry name" value="Tetratricopeptide repeat domain"/>
    <property type="match status" value="4"/>
</dbReference>
<dbReference type="eggNOG" id="KOG4197">
    <property type="taxonomic scope" value="Eukaryota"/>
</dbReference>
<reference evidence="7" key="3">
    <citation type="submission" date="2018-08" db="UniProtKB">
        <authorList>
            <consortium name="EnsemblPlants"/>
        </authorList>
    </citation>
    <scope>IDENTIFICATION</scope>
    <source>
        <strain evidence="7">cv. Bd21</strain>
    </source>
</reference>
<dbReference type="OMA" id="GWNFFRS"/>
<dbReference type="InterPro" id="IPR002885">
    <property type="entry name" value="PPR_rpt"/>
</dbReference>
<evidence type="ECO:0000256" key="2">
    <source>
        <dbReference type="ARBA" id="ARBA00022946"/>
    </source>
</evidence>
<dbReference type="GO" id="GO:0008270">
    <property type="term" value="F:zinc ion binding"/>
    <property type="evidence" value="ECO:0007669"/>
    <property type="project" value="UniProtKB-KW"/>
</dbReference>
<dbReference type="Proteomes" id="UP000008810">
    <property type="component" value="Chromosome 2"/>
</dbReference>
<protein>
    <recommendedName>
        <fullName evidence="5">SWIM-type domain-containing protein</fullName>
    </recommendedName>
</protein>
<accession>I1HET3</accession>
<evidence type="ECO:0000259" key="5">
    <source>
        <dbReference type="PROSITE" id="PS50966"/>
    </source>
</evidence>
<organism evidence="6">
    <name type="scientific">Brachypodium distachyon</name>
    <name type="common">Purple false brome</name>
    <name type="synonym">Trachynia distachya</name>
    <dbReference type="NCBI Taxonomy" id="15368"/>
    <lineage>
        <taxon>Eukaryota</taxon>
        <taxon>Viridiplantae</taxon>
        <taxon>Streptophyta</taxon>
        <taxon>Embryophyta</taxon>
        <taxon>Tracheophyta</taxon>
        <taxon>Spermatophyta</taxon>
        <taxon>Magnoliopsida</taxon>
        <taxon>Liliopsida</taxon>
        <taxon>Poales</taxon>
        <taxon>Poaceae</taxon>
        <taxon>BOP clade</taxon>
        <taxon>Pooideae</taxon>
        <taxon>Stipodae</taxon>
        <taxon>Brachypodieae</taxon>
        <taxon>Brachypodium</taxon>
    </lineage>
</organism>
<feature type="repeat" description="PPR" evidence="4">
    <location>
        <begin position="140"/>
        <end position="174"/>
    </location>
</feature>
<dbReference type="RefSeq" id="XP_003565697.3">
    <property type="nucleotide sequence ID" value="XM_003565649.4"/>
</dbReference>
<feature type="domain" description="SWIM-type" evidence="5">
    <location>
        <begin position="207"/>
        <end position="266"/>
    </location>
</feature>
<feature type="repeat" description="PPR" evidence="4">
    <location>
        <begin position="210"/>
        <end position="244"/>
    </location>
</feature>
<reference evidence="6 7" key="1">
    <citation type="journal article" date="2010" name="Nature">
        <title>Genome sequencing and analysis of the model grass Brachypodium distachyon.</title>
        <authorList>
            <consortium name="International Brachypodium Initiative"/>
        </authorList>
    </citation>
    <scope>NUCLEOTIDE SEQUENCE [LARGE SCALE GENOMIC DNA]</scope>
    <source>
        <strain evidence="6">Bd21</strain>
        <strain evidence="7">cv. Bd21</strain>
    </source>
</reference>
<evidence type="ECO:0000313" key="6">
    <source>
        <dbReference type="EMBL" id="KQK04065.1"/>
    </source>
</evidence>
<feature type="repeat" description="PPR" evidence="4">
    <location>
        <begin position="33"/>
        <end position="67"/>
    </location>
</feature>
<dbReference type="GO" id="GO:0009451">
    <property type="term" value="P:RNA modification"/>
    <property type="evidence" value="ECO:0000318"/>
    <property type="project" value="GO_Central"/>
</dbReference>
<dbReference type="PROSITE" id="PS50966">
    <property type="entry name" value="ZF_SWIM"/>
    <property type="match status" value="1"/>
</dbReference>
<dbReference type="InterPro" id="IPR007527">
    <property type="entry name" value="Znf_SWIM"/>
</dbReference>
<keyword evidence="8" id="KW-1185">Reference proteome</keyword>
<evidence type="ECO:0000313" key="8">
    <source>
        <dbReference type="Proteomes" id="UP000008810"/>
    </source>
</evidence>
<evidence type="ECO:0000256" key="1">
    <source>
        <dbReference type="ARBA" id="ARBA00022737"/>
    </source>
</evidence>
<dbReference type="RefSeq" id="XP_024315025.1">
    <property type="nucleotide sequence ID" value="XM_024459257.1"/>
</dbReference>
<feature type="repeat" description="PPR" evidence="4">
    <location>
        <begin position="338"/>
        <end position="372"/>
    </location>
</feature>
<dbReference type="FunFam" id="1.25.40.10:FF:001815">
    <property type="entry name" value="Putative pentatricopeptide repeat-containing protein At1g56570"/>
    <property type="match status" value="1"/>
</dbReference>
<sequence>MAQKHATTLIKSLCAGGALRHARAVFDEMPDRDVVAWTAMLSGYASNGCHSYALDLFRRMLAAGVGPNEFTLSSVLTACRGGAADGGCEPSSLHAVAVRRGVDHMPYVVNALIEAYASCEEGVGVEESRKLFDALGSGRTAASWTSMVAGYSRWGQEQTGLQLFQTMIQDGIELSPFTCSIALHACASIANLCVGQQLHVLCLRKAFNANLTVANSLIDMYCSCANLLDARRLFDEIPERNLVTWNTMIAWYSQCNHLMALQLLREMNLQPNCFTLTSITSACAGLASLRFGQQVHGAALRRNYGKDLQMCNALVDMYSKCGSIANAKKMFNMMDYKDKLSWTSMITGYGMNGYANESIQLFTSMIHAGVHPDHVVFLGLICACNHGGLVDEGWNFFRSMTSEYNLQPNKEIYGCVTNLLARAGRLREAFDLIHRMPFAPDETVWGALLGACKMHKNVELGRLAARKIIEINPDRAKTYVLLANIYAAGNKWGEYADTRRLLRGIGSRKEAGTSWIDVTDKIYSFTTADSSSPQVSLADEVLQILARHMHEALADSSHKVFRVA</sequence>
<keyword evidence="2" id="KW-0809">Transit peptide</keyword>
<dbReference type="Pfam" id="PF13041">
    <property type="entry name" value="PPR_2"/>
    <property type="match status" value="1"/>
</dbReference>
<dbReference type="PROSITE" id="PS51375">
    <property type="entry name" value="PPR"/>
    <property type="match status" value="4"/>
</dbReference>
<dbReference type="InterPro" id="IPR046960">
    <property type="entry name" value="PPR_At4g14850-like_plant"/>
</dbReference>
<dbReference type="FunFam" id="1.25.40.10:FF:002353">
    <property type="entry name" value="Uncharacterized protein"/>
    <property type="match status" value="1"/>
</dbReference>
<dbReference type="PANTHER" id="PTHR47926:SF448">
    <property type="entry name" value="PENTACOTRIPEPTIDE-REPEAT REGION OF PRORP DOMAIN-CONTAINING PROTEIN"/>
    <property type="match status" value="1"/>
</dbReference>
<keyword evidence="3" id="KW-0863">Zinc-finger</keyword>
<dbReference type="PANTHER" id="PTHR47926">
    <property type="entry name" value="PENTATRICOPEPTIDE REPEAT-CONTAINING PROTEIN"/>
    <property type="match status" value="1"/>
</dbReference>
<dbReference type="Pfam" id="PF01535">
    <property type="entry name" value="PPR"/>
    <property type="match status" value="6"/>
</dbReference>
<evidence type="ECO:0000313" key="7">
    <source>
        <dbReference type="EnsemblPlants" id="KQK04065"/>
    </source>
</evidence>
<keyword evidence="3" id="KW-0862">Zinc</keyword>
<dbReference type="EnsemblPlants" id="KQK04065">
    <property type="protein sequence ID" value="KQK04065"/>
    <property type="gene ID" value="BRADI_2g11440v3"/>
</dbReference>
<keyword evidence="3" id="KW-0479">Metal-binding</keyword>
<name>I1HET3_BRADI</name>